<dbReference type="InterPro" id="IPR029063">
    <property type="entry name" value="SAM-dependent_MTases_sf"/>
</dbReference>
<dbReference type="GO" id="GO:0005634">
    <property type="term" value="C:nucleus"/>
    <property type="evidence" value="ECO:0007669"/>
    <property type="project" value="TreeGrafter"/>
</dbReference>
<organism evidence="11 12">
    <name type="scientific">Linderina pennispora</name>
    <dbReference type="NCBI Taxonomy" id="61395"/>
    <lineage>
        <taxon>Eukaryota</taxon>
        <taxon>Fungi</taxon>
        <taxon>Fungi incertae sedis</taxon>
        <taxon>Zoopagomycota</taxon>
        <taxon>Kickxellomycotina</taxon>
        <taxon>Kickxellomycetes</taxon>
        <taxon>Kickxellales</taxon>
        <taxon>Kickxellaceae</taxon>
        <taxon>Linderina</taxon>
    </lineage>
</organism>
<feature type="binding site" evidence="6">
    <location>
        <position position="223"/>
    </location>
    <ligand>
        <name>S-adenosyl-L-methionine</name>
        <dbReference type="ChEBI" id="CHEBI:59789"/>
    </ligand>
</feature>
<dbReference type="Proteomes" id="UP000193922">
    <property type="component" value="Unassembled WGS sequence"/>
</dbReference>
<evidence type="ECO:0000256" key="6">
    <source>
        <dbReference type="PIRSR" id="PIRSR015894-2"/>
    </source>
</evidence>
<dbReference type="PIRSF" id="PIRSF015894">
    <property type="entry name" value="Skb1_MeTrfase"/>
    <property type="match status" value="1"/>
</dbReference>
<dbReference type="EMBL" id="MCFD01000002">
    <property type="protein sequence ID" value="ORX73116.1"/>
    <property type="molecule type" value="Genomic_DNA"/>
</dbReference>
<dbReference type="InterPro" id="IPR035075">
    <property type="entry name" value="PRMT5"/>
</dbReference>
<protein>
    <recommendedName>
        <fullName evidence="4">Protein arginine N-methyltransferase</fullName>
    </recommendedName>
</protein>
<comment type="caution">
    <text evidence="11">The sequence shown here is derived from an EMBL/GenBank/DDBJ whole genome shotgun (WGS) entry which is preliminary data.</text>
</comment>
<keyword evidence="1 4" id="KW-0489">Methyltransferase</keyword>
<dbReference type="GeneID" id="63801107"/>
<dbReference type="SUPFAM" id="SSF53335">
    <property type="entry name" value="S-adenosyl-L-methionine-dependent methyltransferases"/>
    <property type="match status" value="1"/>
</dbReference>
<dbReference type="CDD" id="cd02440">
    <property type="entry name" value="AdoMet_MTases"/>
    <property type="match status" value="1"/>
</dbReference>
<dbReference type="OrthoDB" id="1368803at2759"/>
<evidence type="ECO:0000259" key="10">
    <source>
        <dbReference type="Pfam" id="PF17286"/>
    </source>
</evidence>
<dbReference type="AlphaFoldDB" id="A0A1Y1WIS0"/>
<dbReference type="Gene3D" id="3.40.50.150">
    <property type="entry name" value="Vaccinia Virus protein VP39"/>
    <property type="match status" value="1"/>
</dbReference>
<evidence type="ECO:0000256" key="7">
    <source>
        <dbReference type="PIRSR" id="PIRSR015894-3"/>
    </source>
</evidence>
<accession>A0A1Y1WIS0</accession>
<evidence type="ECO:0000256" key="4">
    <source>
        <dbReference type="PIRNR" id="PIRNR015894"/>
    </source>
</evidence>
<feature type="active site" description="Proton donor/acceptor" evidence="5">
    <location>
        <position position="339"/>
    </location>
</feature>
<reference evidence="11 12" key="1">
    <citation type="submission" date="2016-07" db="EMBL/GenBank/DDBJ databases">
        <title>Pervasive Adenine N6-methylation of Active Genes in Fungi.</title>
        <authorList>
            <consortium name="DOE Joint Genome Institute"/>
            <person name="Mondo S.J."/>
            <person name="Dannebaum R.O."/>
            <person name="Kuo R.C."/>
            <person name="Labutti K."/>
            <person name="Haridas S."/>
            <person name="Kuo A."/>
            <person name="Salamov A."/>
            <person name="Ahrendt S.R."/>
            <person name="Lipzen A."/>
            <person name="Sullivan W."/>
            <person name="Andreopoulos W.B."/>
            <person name="Clum A."/>
            <person name="Lindquist E."/>
            <person name="Daum C."/>
            <person name="Ramamoorthy G.K."/>
            <person name="Gryganskyi A."/>
            <person name="Culley D."/>
            <person name="Magnuson J.K."/>
            <person name="James T.Y."/>
            <person name="O'Malley M.A."/>
            <person name="Stajich J.E."/>
            <person name="Spatafora J.W."/>
            <person name="Visel A."/>
            <person name="Grigoriev I.V."/>
        </authorList>
    </citation>
    <scope>NUCLEOTIDE SEQUENCE [LARGE SCALE GENOMIC DNA]</scope>
    <source>
        <strain evidence="11 12">ATCC 12442</strain>
    </source>
</reference>
<dbReference type="PANTHER" id="PTHR10738">
    <property type="entry name" value="PROTEIN ARGININE N-METHYLTRANSFERASE 5"/>
    <property type="match status" value="1"/>
</dbReference>
<comment type="similarity">
    <text evidence="4">Belongs to the class I-like SAM-binding methyltransferase superfamily.</text>
</comment>
<evidence type="ECO:0000256" key="5">
    <source>
        <dbReference type="PIRSR" id="PIRSR015894-1"/>
    </source>
</evidence>
<dbReference type="Pfam" id="PF17286">
    <property type="entry name" value="PRMT5_C"/>
    <property type="match status" value="1"/>
</dbReference>
<evidence type="ECO:0000256" key="2">
    <source>
        <dbReference type="ARBA" id="ARBA00022679"/>
    </source>
</evidence>
<dbReference type="GO" id="GO:0005829">
    <property type="term" value="C:cytosol"/>
    <property type="evidence" value="ECO:0007669"/>
    <property type="project" value="TreeGrafter"/>
</dbReference>
<keyword evidence="2 4" id="KW-0808">Transferase</keyword>
<evidence type="ECO:0000256" key="3">
    <source>
        <dbReference type="ARBA" id="ARBA00022691"/>
    </source>
</evidence>
<dbReference type="GO" id="GO:0032259">
    <property type="term" value="P:methylation"/>
    <property type="evidence" value="ECO:0007669"/>
    <property type="project" value="UniProtKB-KW"/>
</dbReference>
<evidence type="ECO:0000313" key="11">
    <source>
        <dbReference type="EMBL" id="ORX73116.1"/>
    </source>
</evidence>
<dbReference type="Pfam" id="PF17285">
    <property type="entry name" value="PRMT5_TIM"/>
    <property type="match status" value="1"/>
</dbReference>
<sequence>MPHDLVINTSQNAYRLIGKTQLPTSGTFERELAYAAYTGLSSVLLPEISESDVEDYARMLLAQLGSHSNVLVRVRAEADGAWTLWNRVRMLCNHDPRLQVALELSSGPLDMRQWIAEPVQLVMLPTCMFIGNKTGYPVLRKEHQDAVKRWMQLNVAFVVSHVGSAEISREVFYRSTSDFATYVRHLWGTLETQDEYAMASDAYHDVLQAPLQPLMDHLESVTYEVFEQDTPKYAQYEEAVYQALVDRQQWGREIVVAVVGAGRGPLVTRALAAAKRSSVAVKVFAVEKNPSALTELQRKNAKVWGNAVTVVFGDMRTQATGVAADILVSELLGSFGDNELSPECLDGAQRLLAEDGISIPAQYTAFVAPLSSCTLYNKAKAYEDTQMETPFVVNFNAASVLAAPKMAWSFGHPVGEISASNKHNDRKCQAKFCISQDSVIHGLAGYFEATLYGNVSLSIRPATHTPGMHSWFPMYFPIKKPVQIRAGECVSVSMWRRSGNSRVWYEWAVVADGMSSGIHNINGHEYWIGQ</sequence>
<gene>
    <name evidence="11" type="ORF">DL89DRAFT_220506</name>
</gene>
<dbReference type="PANTHER" id="PTHR10738:SF0">
    <property type="entry name" value="PROTEIN ARGININE N-METHYLTRANSFERASE 5"/>
    <property type="match status" value="1"/>
</dbReference>
<evidence type="ECO:0000259" key="8">
    <source>
        <dbReference type="Pfam" id="PF05185"/>
    </source>
</evidence>
<feature type="domain" description="PRMT5 TIM barrel" evidence="9">
    <location>
        <begin position="27"/>
        <end position="186"/>
    </location>
</feature>
<feature type="binding site" evidence="6">
    <location>
        <position position="287"/>
    </location>
    <ligand>
        <name>S-adenosyl-L-methionine</name>
        <dbReference type="ChEBI" id="CHEBI:59789"/>
    </ligand>
</feature>
<keyword evidence="12" id="KW-1185">Reference proteome</keyword>
<dbReference type="PROSITE" id="PS51678">
    <property type="entry name" value="SAM_MT_PRMT"/>
    <property type="match status" value="1"/>
</dbReference>
<feature type="domain" description="PRMT5 arginine-N-methyltransferase" evidence="8">
    <location>
        <begin position="199"/>
        <end position="359"/>
    </location>
</feature>
<feature type="domain" description="PRMT5 oligomerisation" evidence="10">
    <location>
        <begin position="362"/>
        <end position="528"/>
    </location>
</feature>
<evidence type="ECO:0000256" key="1">
    <source>
        <dbReference type="ARBA" id="ARBA00022603"/>
    </source>
</evidence>
<dbReference type="GO" id="GO:0006355">
    <property type="term" value="P:regulation of DNA-templated transcription"/>
    <property type="evidence" value="ECO:0007669"/>
    <property type="project" value="TreeGrafter"/>
</dbReference>
<feature type="binding site" evidence="6">
    <location>
        <begin position="232"/>
        <end position="233"/>
    </location>
    <ligand>
        <name>S-adenosyl-L-methionine</name>
        <dbReference type="ChEBI" id="CHEBI:59789"/>
    </ligand>
</feature>
<dbReference type="InterPro" id="IPR007857">
    <property type="entry name" value="Arg_MeTrfase_PRMT5"/>
</dbReference>
<keyword evidence="3 4" id="KW-0949">S-adenosyl-L-methionine</keyword>
<dbReference type="InterPro" id="IPR035247">
    <property type="entry name" value="PRMT5_TIM"/>
</dbReference>
<dbReference type="InterPro" id="IPR035248">
    <property type="entry name" value="PRMT5_C"/>
</dbReference>
<dbReference type="STRING" id="61395.A0A1Y1WIS0"/>
<dbReference type="Pfam" id="PF05185">
    <property type="entry name" value="PRMT5"/>
    <property type="match status" value="1"/>
</dbReference>
<proteinExistence type="inferred from homology"/>
<dbReference type="InterPro" id="IPR025799">
    <property type="entry name" value="Arg_MeTrfase"/>
</dbReference>
<dbReference type="Gene3D" id="3.20.20.150">
    <property type="entry name" value="Divalent-metal-dependent TIM barrel enzymes"/>
    <property type="match status" value="1"/>
</dbReference>
<dbReference type="GO" id="GO:0016274">
    <property type="term" value="F:protein-arginine N-methyltransferase activity"/>
    <property type="evidence" value="ECO:0007669"/>
    <property type="project" value="InterPro"/>
</dbReference>
<feature type="active site" description="Proton donor/acceptor" evidence="5">
    <location>
        <position position="330"/>
    </location>
</feature>
<dbReference type="RefSeq" id="XP_040746456.1">
    <property type="nucleotide sequence ID" value="XM_040884459.1"/>
</dbReference>
<name>A0A1Y1WIS0_9FUNG</name>
<feature type="binding site" evidence="6">
    <location>
        <begin position="314"/>
        <end position="315"/>
    </location>
    <ligand>
        <name>S-adenosyl-L-methionine</name>
        <dbReference type="ChEBI" id="CHEBI:59789"/>
    </ligand>
</feature>
<feature type="site" description="Critical for specifying symmetric addition of methyl groups" evidence="7">
    <location>
        <position position="226"/>
    </location>
</feature>
<dbReference type="Gene3D" id="2.70.160.11">
    <property type="entry name" value="Hnrnp arginine n-methyltransferase1"/>
    <property type="match status" value="1"/>
</dbReference>
<evidence type="ECO:0000313" key="12">
    <source>
        <dbReference type="Proteomes" id="UP000193922"/>
    </source>
</evidence>
<evidence type="ECO:0000259" key="9">
    <source>
        <dbReference type="Pfam" id="PF17285"/>
    </source>
</evidence>